<dbReference type="OrthoDB" id="45365at2759"/>
<evidence type="ECO:0000256" key="7">
    <source>
        <dbReference type="SAM" id="MobiDB-lite"/>
    </source>
</evidence>
<feature type="compositionally biased region" description="Polar residues" evidence="7">
    <location>
        <begin position="1352"/>
        <end position="1361"/>
    </location>
</feature>
<reference evidence="8 9" key="1">
    <citation type="journal article" date="2020" name="ISME J.">
        <title>Uncovering the hidden diversity of litter-decomposition mechanisms in mushroom-forming fungi.</title>
        <authorList>
            <person name="Floudas D."/>
            <person name="Bentzer J."/>
            <person name="Ahren D."/>
            <person name="Johansson T."/>
            <person name="Persson P."/>
            <person name="Tunlid A."/>
        </authorList>
    </citation>
    <scope>NUCLEOTIDE SEQUENCE [LARGE SCALE GENOMIC DNA]</scope>
    <source>
        <strain evidence="8 9">CBS 175.51</strain>
    </source>
</reference>
<feature type="compositionally biased region" description="Pro residues" evidence="7">
    <location>
        <begin position="144"/>
        <end position="155"/>
    </location>
</feature>
<dbReference type="SUPFAM" id="SSF117281">
    <property type="entry name" value="Kelch motif"/>
    <property type="match status" value="2"/>
</dbReference>
<evidence type="ECO:0000313" key="8">
    <source>
        <dbReference type="EMBL" id="KAF5323426.1"/>
    </source>
</evidence>
<feature type="compositionally biased region" description="Polar residues" evidence="7">
    <location>
        <begin position="1545"/>
        <end position="1560"/>
    </location>
</feature>
<feature type="compositionally biased region" description="Polar residues" evidence="7">
    <location>
        <begin position="486"/>
        <end position="502"/>
    </location>
</feature>
<feature type="coiled-coil region" evidence="6">
    <location>
        <begin position="746"/>
        <end position="773"/>
    </location>
</feature>
<feature type="compositionally biased region" description="Low complexity" evidence="7">
    <location>
        <begin position="1292"/>
        <end position="1303"/>
    </location>
</feature>
<keyword evidence="3" id="KW-0963">Cytoplasm</keyword>
<feature type="compositionally biased region" description="Basic and acidic residues" evidence="7">
    <location>
        <begin position="1304"/>
        <end position="1315"/>
    </location>
</feature>
<dbReference type="Pfam" id="PF24681">
    <property type="entry name" value="Kelch_KLHDC2_KLHL20_DRC7"/>
    <property type="match status" value="1"/>
</dbReference>
<evidence type="ECO:0000256" key="6">
    <source>
        <dbReference type="SAM" id="Coils"/>
    </source>
</evidence>
<keyword evidence="4" id="KW-0677">Repeat</keyword>
<dbReference type="SUPFAM" id="SSF57997">
    <property type="entry name" value="Tropomyosin"/>
    <property type="match status" value="1"/>
</dbReference>
<comment type="subcellular location">
    <subcellularLocation>
        <location evidence="1">Cytoplasm</location>
    </subcellularLocation>
</comment>
<feature type="region of interest" description="Disordered" evidence="7">
    <location>
        <begin position="1545"/>
        <end position="1566"/>
    </location>
</feature>
<keyword evidence="5 6" id="KW-0175">Coiled coil</keyword>
<feature type="compositionally biased region" description="Polar residues" evidence="7">
    <location>
        <begin position="793"/>
        <end position="807"/>
    </location>
</feature>
<organism evidence="8 9">
    <name type="scientific">Ephemerocybe angulata</name>
    <dbReference type="NCBI Taxonomy" id="980116"/>
    <lineage>
        <taxon>Eukaryota</taxon>
        <taxon>Fungi</taxon>
        <taxon>Dikarya</taxon>
        <taxon>Basidiomycota</taxon>
        <taxon>Agaricomycotina</taxon>
        <taxon>Agaricomycetes</taxon>
        <taxon>Agaricomycetidae</taxon>
        <taxon>Agaricales</taxon>
        <taxon>Agaricineae</taxon>
        <taxon>Psathyrellaceae</taxon>
        <taxon>Ephemerocybe</taxon>
    </lineage>
</organism>
<evidence type="ECO:0000256" key="3">
    <source>
        <dbReference type="ARBA" id="ARBA00022490"/>
    </source>
</evidence>
<feature type="region of interest" description="Disordered" evidence="7">
    <location>
        <begin position="519"/>
        <end position="739"/>
    </location>
</feature>
<evidence type="ECO:0000256" key="4">
    <source>
        <dbReference type="ARBA" id="ARBA00022737"/>
    </source>
</evidence>
<feature type="coiled-coil region" evidence="6">
    <location>
        <begin position="925"/>
        <end position="1064"/>
    </location>
</feature>
<dbReference type="Proteomes" id="UP000541558">
    <property type="component" value="Unassembled WGS sequence"/>
</dbReference>
<keyword evidence="9" id="KW-1185">Reference proteome</keyword>
<accession>A0A8H5F4K2</accession>
<proteinExistence type="predicted"/>
<dbReference type="Gene3D" id="2.120.10.80">
    <property type="entry name" value="Kelch-type beta propeller"/>
    <property type="match status" value="2"/>
</dbReference>
<feature type="compositionally biased region" description="Low complexity" evidence="7">
    <location>
        <begin position="11"/>
        <end position="31"/>
    </location>
</feature>
<feature type="region of interest" description="Disordered" evidence="7">
    <location>
        <begin position="1"/>
        <end position="123"/>
    </location>
</feature>
<sequence length="1566" mass="172035">MSFFSRKKHQQQQQQAPQPQQPSQVTVAQTPSQALAQLSAPKSGIPPQSLGDAVASKGSVTSDTAGDGMSAAYSHQQRPSVQQQQFPQSQRTVSPQQGQPPTGPPQNAASQPTAPAQPRERPGYPWSIRRLTLLPPSVLNKPGVVPPTSPSPSPFPRYGHALPANPTPGGDLYLFGGLVREAPRNDLYLIQTRDNSATLMQTAGEPPSPRVGHACALVSQVLIVWGGDTKMEGSQVARKGLETLDDALYLLNITLREWTRVSTTGPGPVGRYGHAVTMVGSKFFVFGGQIDGEFFNDLWAFDLNSLRTRAAWELYEPSTPEKPAQRTGHAVITFEDRIIIFGGTDGSYHYNDTWSFDLKTRKWTELQCIGFIPSPREGHAAALVDDVIYIFGGRGVDGKDLSDLAAFKISNQRWYMFQNMGPSPSGRSGHRMAAQGTKVWVLGGESFAPVKGDEINSFHCLDTRHIRYPDPARGPPPPASVPPGSQNSARKPSLTSQNAPGPVLQQQLNGIANGRAMSPAMEEDPRRAVSPSGPGARATLMKPNGIPAQLQAGTPPPSSSPPGGYDAITNGKGKAPVRPRRDDDGDVVNEDSYDAATSESYHSSRDRVVSPEQALQQQQQQQFTRAKSPASRATSPEQYQQQQQQQQSIMGGVNGATGRSSPAVGAASATGRSSPMTGRASPMTGRASPSVDLRSNKPANPPEGYYAQQQIALQNQPPPSAGGAVNGYARPGSRGHGAAGSVGNVALDLVRDLKAKEIEMDSLKRQMTWMKEALGRATKAGFVVPSSERDGSGSPTGSIDSGFSSGILQGGGIDEQGESKYAELALRFKQFRAQMQNAMAEQAKTVSERLAEADRAKSSAAQETAFYRATLAAIEANDDAEVHKIDRDRIGDLERHLSSLMNERWAQDRKLTEISDSLALHTMLYEQSEARAQEAIKRCDKADEAYNRTAQLYNDLLDRYEESESKLRETSDRLVQQSSLLEQREADENGMRSQVDELLSSKEQHVRALEQARASLEAANSRADELERQYQKSQERLHSLEADMAEMRSEVENRSVEAQTARERLTDVENAWAKSREEADSLRALTTGGLGKLLDAHRDMKADEDRLARGHSEKIQAVEAEAQQLRMMLRDEAKKTSEVQERLNEERKRNHDAELEQSQLRGQLVNLRAQLTKALGDAGRLRKDVLEKEGTLQEKVKVLSDANMKLSVLRRYLADNGISVDDDDARPSSRANGAASPEVLHHLETKLAERTRQYEVAERELAQVAKKQRDAEAQVSELSIQLNRVRSTQSPGSNGDADASGRAADAERKLEESEKTYKERLHQMEEDYQIAVHYVKGTEKMMRKMRDELTKQKNTNQQLQSELDARTGGKSSSMSNRGANGRTTPSAEEEGLRAQLVDTQRNAQRVQAENKDLRSRLDSLEKDLTSLRESLVSSQRESHDRLIQIEELQQDVERLQASLVIARGGHDETLLEKLSSENTTLRRENEQLSHKIGLLLEVDQSSFGRRPISGVSGRRISTSSSENALAFEHLSNELDDWQRQLANSMGSRRLSSYDPSSNTGAERPRS</sequence>
<evidence type="ECO:0000256" key="1">
    <source>
        <dbReference type="ARBA" id="ARBA00004496"/>
    </source>
</evidence>
<evidence type="ECO:0000256" key="5">
    <source>
        <dbReference type="ARBA" id="ARBA00023054"/>
    </source>
</evidence>
<feature type="compositionally biased region" description="Basic residues" evidence="7">
    <location>
        <begin position="1"/>
        <end position="10"/>
    </location>
</feature>
<feature type="region of interest" description="Disordered" evidence="7">
    <location>
        <begin position="466"/>
        <end position="502"/>
    </location>
</feature>
<feature type="compositionally biased region" description="Pro residues" evidence="7">
    <location>
        <begin position="472"/>
        <end position="481"/>
    </location>
</feature>
<feature type="compositionally biased region" description="Low complexity" evidence="7">
    <location>
        <begin position="638"/>
        <end position="647"/>
    </location>
</feature>
<feature type="compositionally biased region" description="Polar residues" evidence="7">
    <location>
        <begin position="1369"/>
        <end position="1386"/>
    </location>
</feature>
<dbReference type="PANTHER" id="PTHR23244">
    <property type="entry name" value="KELCH REPEAT DOMAIN"/>
    <property type="match status" value="1"/>
</dbReference>
<feature type="region of interest" description="Disordered" evidence="7">
    <location>
        <begin position="1134"/>
        <end position="1154"/>
    </location>
</feature>
<dbReference type="EMBL" id="JAACJK010000166">
    <property type="protein sequence ID" value="KAF5323426.1"/>
    <property type="molecule type" value="Genomic_DNA"/>
</dbReference>
<dbReference type="InterPro" id="IPR015915">
    <property type="entry name" value="Kelch-typ_b-propeller"/>
</dbReference>
<comment type="caution">
    <text evidence="8">The sequence shown here is derived from an EMBL/GenBank/DDBJ whole genome shotgun (WGS) entry which is preliminary data.</text>
</comment>
<keyword evidence="2" id="KW-0880">Kelch repeat</keyword>
<name>A0A8H5F4K2_9AGAR</name>
<feature type="region of interest" description="Disordered" evidence="7">
    <location>
        <begin position="1282"/>
        <end position="1315"/>
    </location>
</feature>
<feature type="compositionally biased region" description="Polar residues" evidence="7">
    <location>
        <begin position="1282"/>
        <end position="1291"/>
    </location>
</feature>
<dbReference type="GO" id="GO:0051285">
    <property type="term" value="C:cell cortex of cell tip"/>
    <property type="evidence" value="ECO:0007669"/>
    <property type="project" value="TreeGrafter"/>
</dbReference>
<feature type="region of interest" description="Disordered" evidence="7">
    <location>
        <begin position="784"/>
        <end position="812"/>
    </location>
</feature>
<feature type="compositionally biased region" description="Low complexity" evidence="7">
    <location>
        <begin position="76"/>
        <end position="100"/>
    </location>
</feature>
<evidence type="ECO:0000256" key="2">
    <source>
        <dbReference type="ARBA" id="ARBA00022441"/>
    </source>
</evidence>
<feature type="compositionally biased region" description="Acidic residues" evidence="7">
    <location>
        <begin position="584"/>
        <end position="593"/>
    </location>
</feature>
<dbReference type="PANTHER" id="PTHR23244:SF456">
    <property type="entry name" value="MULTIPLE EPIDERMAL GROWTH FACTOR-LIKE DOMAINS PROTEIN 8"/>
    <property type="match status" value="1"/>
</dbReference>
<gene>
    <name evidence="8" type="ORF">D9611_005735</name>
</gene>
<protein>
    <submittedName>
        <fullName evidence="8">Uncharacterized protein</fullName>
    </submittedName>
</protein>
<feature type="region of interest" description="Disordered" evidence="7">
    <location>
        <begin position="138"/>
        <end position="159"/>
    </location>
</feature>
<evidence type="ECO:0000313" key="9">
    <source>
        <dbReference type="Proteomes" id="UP000541558"/>
    </source>
</evidence>
<dbReference type="GO" id="GO:0061245">
    <property type="term" value="P:establishment or maintenance of bipolar cell polarity"/>
    <property type="evidence" value="ECO:0007669"/>
    <property type="project" value="TreeGrafter"/>
</dbReference>
<feature type="region of interest" description="Disordered" evidence="7">
    <location>
        <begin position="1351"/>
        <end position="1391"/>
    </location>
</feature>
<dbReference type="FunFam" id="2.120.10.80:FF:000049">
    <property type="entry name" value="Cell polarity protein (Tea1)"/>
    <property type="match status" value="1"/>
</dbReference>